<dbReference type="STRING" id="3694.U5GUK7"/>
<dbReference type="GO" id="GO:0047617">
    <property type="term" value="F:fatty acyl-CoA hydrolase activity"/>
    <property type="evidence" value="ECO:0000318"/>
    <property type="project" value="GO_Central"/>
</dbReference>
<dbReference type="eggNOG" id="KOG3328">
    <property type="taxonomic scope" value="Eukaryota"/>
</dbReference>
<gene>
    <name evidence="1" type="ORF">POPTR_001G248300</name>
</gene>
<dbReference type="EMBL" id="CM009290">
    <property type="protein sequence ID" value="PNT56475.1"/>
    <property type="molecule type" value="Genomic_DNA"/>
</dbReference>
<accession>U5GUK7</accession>
<organism evidence="1 2">
    <name type="scientific">Populus trichocarpa</name>
    <name type="common">Western balsam poplar</name>
    <name type="synonym">Populus balsamifera subsp. trichocarpa</name>
    <dbReference type="NCBI Taxonomy" id="3694"/>
    <lineage>
        <taxon>Eukaryota</taxon>
        <taxon>Viridiplantae</taxon>
        <taxon>Streptophyta</taxon>
        <taxon>Embryophyta</taxon>
        <taxon>Tracheophyta</taxon>
        <taxon>Spermatophyta</taxon>
        <taxon>Magnoliopsida</taxon>
        <taxon>eudicotyledons</taxon>
        <taxon>Gunneridae</taxon>
        <taxon>Pentapetalae</taxon>
        <taxon>rosids</taxon>
        <taxon>fabids</taxon>
        <taxon>Malpighiales</taxon>
        <taxon>Salicaceae</taxon>
        <taxon>Saliceae</taxon>
        <taxon>Populus</taxon>
    </lineage>
</organism>
<keyword evidence="2" id="KW-1185">Reference proteome</keyword>
<dbReference type="HOGENOM" id="CLU_2817188_0_0_1"/>
<reference evidence="1 2" key="1">
    <citation type="journal article" date="2006" name="Science">
        <title>The genome of black cottonwood, Populus trichocarpa (Torr. &amp; Gray).</title>
        <authorList>
            <person name="Tuskan G.A."/>
            <person name="Difazio S."/>
            <person name="Jansson S."/>
            <person name="Bohlmann J."/>
            <person name="Grigoriev I."/>
            <person name="Hellsten U."/>
            <person name="Putnam N."/>
            <person name="Ralph S."/>
            <person name="Rombauts S."/>
            <person name="Salamov A."/>
            <person name="Schein J."/>
            <person name="Sterck L."/>
            <person name="Aerts A."/>
            <person name="Bhalerao R.R."/>
            <person name="Bhalerao R.P."/>
            <person name="Blaudez D."/>
            <person name="Boerjan W."/>
            <person name="Brun A."/>
            <person name="Brunner A."/>
            <person name="Busov V."/>
            <person name="Campbell M."/>
            <person name="Carlson J."/>
            <person name="Chalot M."/>
            <person name="Chapman J."/>
            <person name="Chen G.L."/>
            <person name="Cooper D."/>
            <person name="Coutinho P.M."/>
            <person name="Couturier J."/>
            <person name="Covert S."/>
            <person name="Cronk Q."/>
            <person name="Cunningham R."/>
            <person name="Davis J."/>
            <person name="Degroeve S."/>
            <person name="Dejardin A."/>
            <person name="Depamphilis C."/>
            <person name="Detter J."/>
            <person name="Dirks B."/>
            <person name="Dubchak I."/>
            <person name="Duplessis S."/>
            <person name="Ehlting J."/>
            <person name="Ellis B."/>
            <person name="Gendler K."/>
            <person name="Goodstein D."/>
            <person name="Gribskov M."/>
            <person name="Grimwood J."/>
            <person name="Groover A."/>
            <person name="Gunter L."/>
            <person name="Hamberger B."/>
            <person name="Heinze B."/>
            <person name="Helariutta Y."/>
            <person name="Henrissat B."/>
            <person name="Holligan D."/>
            <person name="Holt R."/>
            <person name="Huang W."/>
            <person name="Islam-Faridi N."/>
            <person name="Jones S."/>
            <person name="Jones-Rhoades M."/>
            <person name="Jorgensen R."/>
            <person name="Joshi C."/>
            <person name="Kangasjarvi J."/>
            <person name="Karlsson J."/>
            <person name="Kelleher C."/>
            <person name="Kirkpatrick R."/>
            <person name="Kirst M."/>
            <person name="Kohler A."/>
            <person name="Kalluri U."/>
            <person name="Larimer F."/>
            <person name="Leebens-Mack J."/>
            <person name="Leple J.C."/>
            <person name="Locascio P."/>
            <person name="Lou Y."/>
            <person name="Lucas S."/>
            <person name="Martin F."/>
            <person name="Montanini B."/>
            <person name="Napoli C."/>
            <person name="Nelson D.R."/>
            <person name="Nelson C."/>
            <person name="Nieminen K."/>
            <person name="Nilsson O."/>
            <person name="Pereda V."/>
            <person name="Peter G."/>
            <person name="Philippe R."/>
            <person name="Pilate G."/>
            <person name="Poliakov A."/>
            <person name="Razumovskaya J."/>
            <person name="Richardson P."/>
            <person name="Rinaldi C."/>
            <person name="Ritland K."/>
            <person name="Rouze P."/>
            <person name="Ryaboy D."/>
            <person name="Schmutz J."/>
            <person name="Schrader J."/>
            <person name="Segerman B."/>
            <person name="Shin H."/>
            <person name="Siddiqui A."/>
            <person name="Sterky F."/>
            <person name="Terry A."/>
            <person name="Tsai C.J."/>
            <person name="Uberbacher E."/>
            <person name="Unneberg P."/>
            <person name="Vahala J."/>
            <person name="Wall K."/>
            <person name="Wessler S."/>
            <person name="Yang G."/>
            <person name="Yin T."/>
            <person name="Douglas C."/>
            <person name="Marra M."/>
            <person name="Sandberg G."/>
            <person name="Van de Peer Y."/>
            <person name="Rokhsar D."/>
        </authorList>
    </citation>
    <scope>NUCLEOTIDE SEQUENCE [LARGE SCALE GENOMIC DNA]</scope>
    <source>
        <strain evidence="2">cv. Nisqually</strain>
    </source>
</reference>
<evidence type="ECO:0000313" key="1">
    <source>
        <dbReference type="EMBL" id="PNT56475.1"/>
    </source>
</evidence>
<dbReference type="Proteomes" id="UP000006729">
    <property type="component" value="Chromosome 1"/>
</dbReference>
<protein>
    <submittedName>
        <fullName evidence="1">Uncharacterized protein</fullName>
    </submittedName>
</protein>
<dbReference type="InParanoid" id="U5GUK7"/>
<proteinExistence type="predicted"/>
<evidence type="ECO:0000313" key="2">
    <source>
        <dbReference type="Proteomes" id="UP000006729"/>
    </source>
</evidence>
<name>U5GUK7_POPTR</name>
<sequence>MVLRVHMVDVCFDLLIERLQDELEITARVLARRGGYAATIVLVKNKATAELIAEGRHSSSGKHDSKM</sequence>
<dbReference type="AlphaFoldDB" id="U5GUK7"/>